<protein>
    <submittedName>
        <fullName evidence="5">Short chain oxidoreductase</fullName>
    </submittedName>
</protein>
<dbReference type="Pfam" id="PF00106">
    <property type="entry name" value="adh_short"/>
    <property type="match status" value="1"/>
</dbReference>
<dbReference type="Proteomes" id="UP000323671">
    <property type="component" value="Chromosome"/>
</dbReference>
<dbReference type="InterPro" id="IPR036291">
    <property type="entry name" value="NAD(P)-bd_dom_sf"/>
</dbReference>
<evidence type="ECO:0000313" key="6">
    <source>
        <dbReference type="Proteomes" id="UP000323671"/>
    </source>
</evidence>
<evidence type="ECO:0000256" key="2">
    <source>
        <dbReference type="ARBA" id="ARBA00022857"/>
    </source>
</evidence>
<accession>A0A5C1E5U2</accession>
<evidence type="ECO:0000256" key="1">
    <source>
        <dbReference type="ARBA" id="ARBA00006484"/>
    </source>
</evidence>
<proteinExistence type="inferred from homology"/>
<dbReference type="KEGG" id="otr:OTERR_01710"/>
<reference evidence="5 6" key="1">
    <citation type="submission" date="2017-07" db="EMBL/GenBank/DDBJ databases">
        <title>Complete genome sequence of Oryzomicrobium terrae TPP412.</title>
        <authorList>
            <person name="Chiu L.-W."/>
            <person name="Lo K.-J."/>
            <person name="Tsai Y.-M."/>
            <person name="Lin S.-S."/>
            <person name="Kuo C.-H."/>
            <person name="Liu C.-T."/>
        </authorList>
    </citation>
    <scope>NUCLEOTIDE SEQUENCE [LARGE SCALE GENOMIC DNA]</scope>
    <source>
        <strain evidence="5 6">TPP412</strain>
    </source>
</reference>
<keyword evidence="2" id="KW-0521">NADP</keyword>
<dbReference type="PRINTS" id="PR00080">
    <property type="entry name" value="SDRFAMILY"/>
</dbReference>
<keyword evidence="3" id="KW-0560">Oxidoreductase</keyword>
<comment type="similarity">
    <text evidence="1 4">Belongs to the short-chain dehydrogenases/reductases (SDR) family.</text>
</comment>
<dbReference type="Gene3D" id="3.40.50.720">
    <property type="entry name" value="NAD(P)-binding Rossmann-like Domain"/>
    <property type="match status" value="1"/>
</dbReference>
<evidence type="ECO:0000256" key="4">
    <source>
        <dbReference type="RuleBase" id="RU000363"/>
    </source>
</evidence>
<dbReference type="AlphaFoldDB" id="A0A5C1E5U2"/>
<dbReference type="PRINTS" id="PR00081">
    <property type="entry name" value="GDHRDH"/>
</dbReference>
<gene>
    <name evidence="5" type="ORF">OTERR_01710</name>
</gene>
<dbReference type="PANTHER" id="PTHR43963:SF6">
    <property type="entry name" value="CHAIN DEHYDROGENASE FAMILY PROTEIN, PUTATIVE (AFU_ORTHOLOGUE AFUA_3G15350)-RELATED"/>
    <property type="match status" value="1"/>
</dbReference>
<dbReference type="PANTHER" id="PTHR43963">
    <property type="entry name" value="CARBONYL REDUCTASE 1-RELATED"/>
    <property type="match status" value="1"/>
</dbReference>
<dbReference type="EMBL" id="CP022579">
    <property type="protein sequence ID" value="QEL63647.1"/>
    <property type="molecule type" value="Genomic_DNA"/>
</dbReference>
<dbReference type="GO" id="GO:0016491">
    <property type="term" value="F:oxidoreductase activity"/>
    <property type="evidence" value="ECO:0007669"/>
    <property type="project" value="UniProtKB-KW"/>
</dbReference>
<name>A0A5C1E5U2_9RHOO</name>
<sequence>MLTKKTAVVTGASRGLGLEVCRQLGQADCKVVMVARDATALATAVATLTAEGLDVVGQAADVTDAASVAALGSWVQSTYGGADILVNNAGVFLDPKNPADPASQGVYAADPAVLTQTFAVNVLGPLRMIQTFLPGMVARYYGRVVNVSSGMGSLAESAPYWPAYRVSKTALNSLTRTTALEVLIDATSQNVKVNAVCPGWCRTDMGGGDAPRSPADGAASIVWAALLPDDGPTGGFFRDGQPIPW</sequence>
<dbReference type="InterPro" id="IPR002347">
    <property type="entry name" value="SDR_fam"/>
</dbReference>
<evidence type="ECO:0000256" key="3">
    <source>
        <dbReference type="ARBA" id="ARBA00023002"/>
    </source>
</evidence>
<dbReference type="SUPFAM" id="SSF51735">
    <property type="entry name" value="NAD(P)-binding Rossmann-fold domains"/>
    <property type="match status" value="1"/>
</dbReference>
<evidence type="ECO:0000313" key="5">
    <source>
        <dbReference type="EMBL" id="QEL63647.1"/>
    </source>
</evidence>
<keyword evidence="6" id="KW-1185">Reference proteome</keyword>
<organism evidence="5 6">
    <name type="scientific">Oryzomicrobium terrae</name>
    <dbReference type="NCBI Taxonomy" id="1735038"/>
    <lineage>
        <taxon>Bacteria</taxon>
        <taxon>Pseudomonadati</taxon>
        <taxon>Pseudomonadota</taxon>
        <taxon>Betaproteobacteria</taxon>
        <taxon>Rhodocyclales</taxon>
        <taxon>Rhodocyclaceae</taxon>
        <taxon>Oryzomicrobium</taxon>
    </lineage>
</organism>
<dbReference type="RefSeq" id="WP_149424559.1">
    <property type="nucleotide sequence ID" value="NZ_CP022579.1"/>
</dbReference>